<dbReference type="HOGENOM" id="CLU_1776619_0_0_6"/>
<sequence length="146" mass="15406">MGVDERQVELACLRARPHRVTKGDGGTVGRSGVPRHQAGEPFVKGPIPLNWLERAARLPGKALHVGLALWFRAGMVGDAWVKLSNGLVARFGVERNAKRRALTALQGAGLVETQPGVSRNASPLVRLKAVQAAVGGTEGHNHGGSD</sequence>
<reference evidence="2" key="1">
    <citation type="submission" date="2011-06" db="EMBL/GenBank/DDBJ databases">
        <authorList>
            <consortium name="US DOE Joint Genome Institute (JGI-PGF)"/>
            <person name="Lucas S."/>
            <person name="Han J."/>
            <person name="Lapidus A."/>
            <person name="Cheng J.-F."/>
            <person name="Goodwin L."/>
            <person name="Pitluck S."/>
            <person name="Peters L."/>
            <person name="Land M.L."/>
            <person name="Hauser L."/>
            <person name="Vogl K."/>
            <person name="Liu Z."/>
            <person name="Overmann J."/>
            <person name="Frigaard N.-U."/>
            <person name="Bryant D.A."/>
            <person name="Woyke T.J."/>
        </authorList>
    </citation>
    <scope>NUCLEOTIDE SEQUENCE [LARGE SCALE GENOMIC DNA]</scope>
    <source>
        <strain evidence="2">970</strain>
    </source>
</reference>
<evidence type="ECO:0000313" key="2">
    <source>
        <dbReference type="Proteomes" id="UP000002964"/>
    </source>
</evidence>
<dbReference type="Proteomes" id="UP000002964">
    <property type="component" value="Unassembled WGS sequence"/>
</dbReference>
<proteinExistence type="predicted"/>
<dbReference type="STRING" id="631362.Thi970DRAFT_01655"/>
<gene>
    <name evidence="1" type="ORF">Thi970DRAFT_01655</name>
</gene>
<keyword evidence="2" id="KW-1185">Reference proteome</keyword>
<protein>
    <submittedName>
        <fullName evidence="1">Uncharacterized protein</fullName>
    </submittedName>
</protein>
<dbReference type="eggNOG" id="ENOG502ZFR4">
    <property type="taxonomic scope" value="Bacteria"/>
</dbReference>
<dbReference type="EMBL" id="JH603169">
    <property type="protein sequence ID" value="EIC21447.1"/>
    <property type="molecule type" value="Genomic_DNA"/>
</dbReference>
<dbReference type="AlphaFoldDB" id="H8Z1K2"/>
<reference evidence="1 2" key="2">
    <citation type="submission" date="2011-11" db="EMBL/GenBank/DDBJ databases">
        <authorList>
            <consortium name="US DOE Joint Genome Institute"/>
            <person name="Lucas S."/>
            <person name="Han J."/>
            <person name="Lapidus A."/>
            <person name="Cheng J.-F."/>
            <person name="Goodwin L."/>
            <person name="Pitluck S."/>
            <person name="Peters L."/>
            <person name="Ovchinnikova G."/>
            <person name="Zhang X."/>
            <person name="Detter J.C."/>
            <person name="Han C."/>
            <person name="Tapia R."/>
            <person name="Land M."/>
            <person name="Hauser L."/>
            <person name="Kyrpides N."/>
            <person name="Ivanova N."/>
            <person name="Pagani I."/>
            <person name="Vogl K."/>
            <person name="Liu Z."/>
            <person name="Overmann J."/>
            <person name="Frigaard N.-U."/>
            <person name="Bryant D."/>
            <person name="Woyke T."/>
        </authorList>
    </citation>
    <scope>NUCLEOTIDE SEQUENCE [LARGE SCALE GENOMIC DNA]</scope>
    <source>
        <strain evidence="1 2">970</strain>
    </source>
</reference>
<evidence type="ECO:0000313" key="1">
    <source>
        <dbReference type="EMBL" id="EIC21447.1"/>
    </source>
</evidence>
<accession>H8Z1K2</accession>
<name>H8Z1K2_9GAMM</name>
<organism evidence="1 2">
    <name type="scientific">Thiorhodovibrio frisius</name>
    <dbReference type="NCBI Taxonomy" id="631362"/>
    <lineage>
        <taxon>Bacteria</taxon>
        <taxon>Pseudomonadati</taxon>
        <taxon>Pseudomonadota</taxon>
        <taxon>Gammaproteobacteria</taxon>
        <taxon>Chromatiales</taxon>
        <taxon>Chromatiaceae</taxon>
        <taxon>Thiorhodovibrio</taxon>
    </lineage>
</organism>